<dbReference type="AlphaFoldDB" id="A0AAV9V1W3"/>
<proteinExistence type="predicted"/>
<evidence type="ECO:0000313" key="3">
    <source>
        <dbReference type="Proteomes" id="UP001375240"/>
    </source>
</evidence>
<dbReference type="EMBL" id="JAVHNQ010000003">
    <property type="protein sequence ID" value="KAK6353594.1"/>
    <property type="molecule type" value="Genomic_DNA"/>
</dbReference>
<sequence>MDESPQNKYHDRSVSTQTESCLLGIPPSTAAHETMSSPKPRPISRRDRLDARVARQKAQLERDRACYALRKQLMKSLSLDDIGRLLGSYQTMDSIEQLEHHMSTSEEYPEFRAIWNSKTVKISFVELIMAAMSKIVVEHIEQ</sequence>
<evidence type="ECO:0000313" key="2">
    <source>
        <dbReference type="EMBL" id="KAK6353594.1"/>
    </source>
</evidence>
<evidence type="ECO:0000256" key="1">
    <source>
        <dbReference type="SAM" id="MobiDB-lite"/>
    </source>
</evidence>
<reference evidence="2 3" key="1">
    <citation type="submission" date="2019-10" db="EMBL/GenBank/DDBJ databases">
        <authorList>
            <person name="Palmer J.M."/>
        </authorList>
    </citation>
    <scope>NUCLEOTIDE SEQUENCE [LARGE SCALE GENOMIC DNA]</scope>
    <source>
        <strain evidence="2 3">TWF696</strain>
    </source>
</reference>
<protein>
    <submittedName>
        <fullName evidence="2">Uncharacterized protein</fullName>
    </submittedName>
</protein>
<feature type="region of interest" description="Disordered" evidence="1">
    <location>
        <begin position="1"/>
        <end position="49"/>
    </location>
</feature>
<dbReference type="Proteomes" id="UP001375240">
    <property type="component" value="Unassembled WGS sequence"/>
</dbReference>
<organism evidence="2 3">
    <name type="scientific">Orbilia brochopaga</name>
    <dbReference type="NCBI Taxonomy" id="3140254"/>
    <lineage>
        <taxon>Eukaryota</taxon>
        <taxon>Fungi</taxon>
        <taxon>Dikarya</taxon>
        <taxon>Ascomycota</taxon>
        <taxon>Pezizomycotina</taxon>
        <taxon>Orbiliomycetes</taxon>
        <taxon>Orbiliales</taxon>
        <taxon>Orbiliaceae</taxon>
        <taxon>Orbilia</taxon>
    </lineage>
</organism>
<accession>A0AAV9V1W3</accession>
<comment type="caution">
    <text evidence="2">The sequence shown here is derived from an EMBL/GenBank/DDBJ whole genome shotgun (WGS) entry which is preliminary data.</text>
</comment>
<name>A0AAV9V1W3_9PEZI</name>
<gene>
    <name evidence="2" type="ORF">TWF696_005557</name>
</gene>
<keyword evidence="3" id="KW-1185">Reference proteome</keyword>